<accession>A0A167EGV1</accession>
<dbReference type="PRINTS" id="PR00073">
    <property type="entry name" value="COPRGNOXDASE"/>
</dbReference>
<keyword evidence="5" id="KW-0560">Oxidoreductase</keyword>
<sequence length="329" mass="37394">MSGTNEQPTTAIAGDPTMRSKMEALIRKKQKEIIAALEKVDGGEKKFFLDEWDRPEKRGGGITGVLEGGKVIEKAGVNISIVQGAIPPSGIKKMKADHASLYAPEGESLPFWVCGLSLIVHPQNPMAPTTHLNYRYFETQNPDGSPQAWWFGGGADLTPYYLFEEDAVLFHQEHKDACDKHDAEYYPKFKKWCDKYFYNAHRHEGRGIGGIFFDDLANKEPEKIYEFVQSGFDAFLNSYTTILNRRKDLPYSDEQKNWQLIRRGRYVEFNLVHDRGTAFGLQTPNARIESILVSLPLHVSWVYNHQPVAGSEEEKLVQALKTPREWVGQ</sequence>
<reference evidence="7 8" key="1">
    <citation type="submission" date="2016-02" db="EMBL/GenBank/DDBJ databases">
        <title>Complete genome sequence and transcriptome regulation of the pentose utilising yeast Sugiyamaella lignohabitans.</title>
        <authorList>
            <person name="Bellasio M."/>
            <person name="Peymann A."/>
            <person name="Valli M."/>
            <person name="Sipitzky M."/>
            <person name="Graf A."/>
            <person name="Sauer M."/>
            <person name="Marx H."/>
            <person name="Mattanovich D."/>
        </authorList>
    </citation>
    <scope>NUCLEOTIDE SEQUENCE [LARGE SCALE GENOMIC DNA]</scope>
    <source>
        <strain evidence="7 8">CBS 10342</strain>
    </source>
</reference>
<keyword evidence="8" id="KW-1185">Reference proteome</keyword>
<comment type="subunit">
    <text evidence="3">Homodimer.</text>
</comment>
<gene>
    <name evidence="7" type="primary">HEM13</name>
    <name evidence="7" type="ORF">AWJ20_5021</name>
</gene>
<dbReference type="Pfam" id="PF01218">
    <property type="entry name" value="Coprogen_oxidas"/>
    <property type="match status" value="1"/>
</dbReference>
<dbReference type="PIRSF" id="PIRSF000166">
    <property type="entry name" value="Coproporphyri_ox"/>
    <property type="match status" value="1"/>
</dbReference>
<dbReference type="GO" id="GO:0006782">
    <property type="term" value="P:protoporphyrinogen IX biosynthetic process"/>
    <property type="evidence" value="ECO:0007669"/>
    <property type="project" value="UniProtKB-UniPathway"/>
</dbReference>
<dbReference type="GO" id="GO:0005829">
    <property type="term" value="C:cytosol"/>
    <property type="evidence" value="ECO:0007669"/>
    <property type="project" value="EnsemblFungi"/>
</dbReference>
<protein>
    <recommendedName>
        <fullName evidence="4">coproporphyrinogen oxidase</fullName>
        <ecNumber evidence="4">1.3.3.3</ecNumber>
    </recommendedName>
</protein>
<evidence type="ECO:0000313" key="7">
    <source>
        <dbReference type="EMBL" id="ANB14065.1"/>
    </source>
</evidence>
<evidence type="ECO:0000256" key="6">
    <source>
        <dbReference type="ARBA" id="ARBA00023244"/>
    </source>
</evidence>
<comment type="similarity">
    <text evidence="2">Belongs to the aerobic coproporphyrinogen-III oxidase family.</text>
</comment>
<dbReference type="Gene3D" id="3.40.1500.10">
    <property type="entry name" value="Coproporphyrinogen III oxidase, aerobic"/>
    <property type="match status" value="1"/>
</dbReference>
<organism evidence="7 8">
    <name type="scientific">Sugiyamaella lignohabitans</name>
    <dbReference type="NCBI Taxonomy" id="796027"/>
    <lineage>
        <taxon>Eukaryota</taxon>
        <taxon>Fungi</taxon>
        <taxon>Dikarya</taxon>
        <taxon>Ascomycota</taxon>
        <taxon>Saccharomycotina</taxon>
        <taxon>Dipodascomycetes</taxon>
        <taxon>Dipodascales</taxon>
        <taxon>Trichomonascaceae</taxon>
        <taxon>Sugiyamaella</taxon>
    </lineage>
</organism>
<dbReference type="GeneID" id="30037218"/>
<dbReference type="Proteomes" id="UP000189580">
    <property type="component" value="Chromosome d"/>
</dbReference>
<dbReference type="KEGG" id="slb:AWJ20_5021"/>
<evidence type="ECO:0000256" key="3">
    <source>
        <dbReference type="ARBA" id="ARBA00011738"/>
    </source>
</evidence>
<dbReference type="EC" id="1.3.3.3" evidence="4"/>
<dbReference type="UniPathway" id="UPA00251">
    <property type="reaction ID" value="UER00322"/>
</dbReference>
<evidence type="ECO:0000313" key="8">
    <source>
        <dbReference type="Proteomes" id="UP000189580"/>
    </source>
</evidence>
<name>A0A167EGV1_9ASCO</name>
<dbReference type="EMBL" id="CP014502">
    <property type="protein sequence ID" value="ANB14065.1"/>
    <property type="molecule type" value="Genomic_DNA"/>
</dbReference>
<evidence type="ECO:0000256" key="1">
    <source>
        <dbReference type="ARBA" id="ARBA00005168"/>
    </source>
</evidence>
<evidence type="ECO:0000256" key="4">
    <source>
        <dbReference type="ARBA" id="ARBA00012869"/>
    </source>
</evidence>
<dbReference type="GO" id="GO:0004109">
    <property type="term" value="F:coproporphyrinogen oxidase activity"/>
    <property type="evidence" value="ECO:0007669"/>
    <property type="project" value="UniProtKB-EC"/>
</dbReference>
<dbReference type="InterPro" id="IPR036406">
    <property type="entry name" value="Coprogen_oxidase_aer_sf"/>
</dbReference>
<dbReference type="SUPFAM" id="SSF102886">
    <property type="entry name" value="Coproporphyrinogen III oxidase"/>
    <property type="match status" value="1"/>
</dbReference>
<keyword evidence="6" id="KW-0627">Porphyrin biosynthesis</keyword>
<dbReference type="RefSeq" id="XP_018736542.1">
    <property type="nucleotide sequence ID" value="XM_018882135.1"/>
</dbReference>
<comment type="pathway">
    <text evidence="1">Porphyrin-containing compound metabolism; protoporphyrin-IX biosynthesis; protoporphyrinogen-IX from coproporphyrinogen-III (O2 route): step 1/1.</text>
</comment>
<dbReference type="InterPro" id="IPR001260">
    <property type="entry name" value="Coprogen_oxidase_aer"/>
</dbReference>
<dbReference type="OrthoDB" id="15318at2759"/>
<evidence type="ECO:0000256" key="5">
    <source>
        <dbReference type="ARBA" id="ARBA00023002"/>
    </source>
</evidence>
<dbReference type="PANTHER" id="PTHR10755:SF0">
    <property type="entry name" value="OXYGEN-DEPENDENT COPROPORPHYRINOGEN-III OXIDASE, MITOCHONDRIAL"/>
    <property type="match status" value="1"/>
</dbReference>
<dbReference type="PANTHER" id="PTHR10755">
    <property type="entry name" value="COPROPORPHYRINOGEN III OXIDASE, MITOCHONDRIAL"/>
    <property type="match status" value="1"/>
</dbReference>
<dbReference type="AlphaFoldDB" id="A0A167EGV1"/>
<proteinExistence type="inferred from homology"/>
<dbReference type="NCBIfam" id="NF003727">
    <property type="entry name" value="PRK05330.1"/>
    <property type="match status" value="1"/>
</dbReference>
<evidence type="ECO:0000256" key="2">
    <source>
        <dbReference type="ARBA" id="ARBA00010644"/>
    </source>
</evidence>